<evidence type="ECO:0000259" key="1">
    <source>
        <dbReference type="PROSITE" id="PS51186"/>
    </source>
</evidence>
<evidence type="ECO:0000313" key="2">
    <source>
        <dbReference type="EMBL" id="JAI58548.1"/>
    </source>
</evidence>
<dbReference type="InterPro" id="IPR013653">
    <property type="entry name" value="GCN5-like_dom"/>
</dbReference>
<dbReference type="AlphaFoldDB" id="A0A0P4VZF8"/>
<dbReference type="InterPro" id="IPR016181">
    <property type="entry name" value="Acyl_CoA_acyltransferase"/>
</dbReference>
<proteinExistence type="predicted"/>
<organism evidence="2">
    <name type="scientific">Scylla olivacea</name>
    <name type="common">Orange mud crab</name>
    <name type="synonym">Cancer olivacea</name>
    <dbReference type="NCBI Taxonomy" id="85551"/>
    <lineage>
        <taxon>Eukaryota</taxon>
        <taxon>Metazoa</taxon>
        <taxon>Ecdysozoa</taxon>
        <taxon>Arthropoda</taxon>
        <taxon>Crustacea</taxon>
        <taxon>Multicrustacea</taxon>
        <taxon>Malacostraca</taxon>
        <taxon>Eumalacostraca</taxon>
        <taxon>Eucarida</taxon>
        <taxon>Decapoda</taxon>
        <taxon>Pleocyemata</taxon>
        <taxon>Brachyura</taxon>
        <taxon>Eubrachyura</taxon>
        <taxon>Portunoidea</taxon>
        <taxon>Portunidae</taxon>
        <taxon>Portuninae</taxon>
        <taxon>Scylla</taxon>
    </lineage>
</organism>
<name>A0A0P4VZF8_SCYOL</name>
<protein>
    <recommendedName>
        <fullName evidence="1">N-acetyltransferase domain-containing protein</fullName>
    </recommendedName>
</protein>
<dbReference type="SUPFAM" id="SSF55729">
    <property type="entry name" value="Acyl-CoA N-acyltransferases (Nat)"/>
    <property type="match status" value="1"/>
</dbReference>
<dbReference type="Pfam" id="PF08445">
    <property type="entry name" value="FR47"/>
    <property type="match status" value="1"/>
</dbReference>
<feature type="domain" description="N-acetyltransferase" evidence="1">
    <location>
        <begin position="170"/>
        <end position="311"/>
    </location>
</feature>
<dbReference type="PROSITE" id="PS51186">
    <property type="entry name" value="GNAT"/>
    <property type="match status" value="1"/>
</dbReference>
<reference evidence="2" key="1">
    <citation type="submission" date="2015-09" db="EMBL/GenBank/DDBJ databases">
        <title>Scylla olivacea transcriptome.</title>
        <authorList>
            <person name="Ikhwanuddin M."/>
        </authorList>
    </citation>
    <scope>NUCLEOTIDE SEQUENCE</scope>
</reference>
<accession>A0A0P4VZF8</accession>
<dbReference type="PANTHER" id="PTHR20958:SF6">
    <property type="entry name" value="GLYCINE N-ACYLTRANSFERASE-LIKE PROTEIN"/>
    <property type="match status" value="1"/>
</dbReference>
<dbReference type="Gene3D" id="3.40.630.30">
    <property type="match status" value="1"/>
</dbReference>
<dbReference type="GO" id="GO:0016747">
    <property type="term" value="F:acyltransferase activity, transferring groups other than amino-acyl groups"/>
    <property type="evidence" value="ECO:0007669"/>
    <property type="project" value="InterPro"/>
</dbReference>
<dbReference type="PANTHER" id="PTHR20958">
    <property type="entry name" value="GLYCINE N-ACYLTRANSFERASE-LIKE PROTEIN"/>
    <property type="match status" value="1"/>
</dbReference>
<dbReference type="InterPro" id="IPR000182">
    <property type="entry name" value="GNAT_dom"/>
</dbReference>
<dbReference type="InterPro" id="IPR053225">
    <property type="entry name" value="Acyl-CoA_N-acyltransferase"/>
</dbReference>
<sequence length="311" mass="34400">MGVHNSWVSFATMAAVSEAGLRPVKETELHALKERLARHLPHSLPVYGGVSLAVRYGLHSLQPASILVPAAPRSVCLTIIAPTGGPQCIEVFWSTEEHTPQEVAHYLAHIPHLDWSQPVYILSLLSTLLPSLQSLSSIGGWQVQVQTTFQGHLYSLQVPTTLGKELPPEYHVTSLRKEDALLIWTNWEFNDFDSADNISNDITRFPSVGILEHNPKDGVNFSENADTLVSWVHLSKPGRMGKTFTMPQHRRRGLAGVATLALARKLLQEGLLPFVFIGNYNTPSIKFHEALGFKQQCEAHTVKVVPTEATD</sequence>
<dbReference type="EMBL" id="GDRN01100533">
    <property type="protein sequence ID" value="JAI58548.1"/>
    <property type="molecule type" value="Transcribed_RNA"/>
</dbReference>